<keyword evidence="1" id="KW-0812">Transmembrane</keyword>
<evidence type="ECO:0000256" key="1">
    <source>
        <dbReference type="SAM" id="Phobius"/>
    </source>
</evidence>
<feature type="transmembrane region" description="Helical" evidence="1">
    <location>
        <begin position="186"/>
        <end position="209"/>
    </location>
</feature>
<feature type="chain" id="PRO_5034502753" description="Transmembrane protein" evidence="2">
    <location>
        <begin position="24"/>
        <end position="242"/>
    </location>
</feature>
<keyword evidence="2" id="KW-0732">Signal</keyword>
<comment type="caution">
    <text evidence="3">The sequence shown here is derived from an EMBL/GenBank/DDBJ whole genome shotgun (WGS) entry which is preliminary data.</text>
</comment>
<evidence type="ECO:0000313" key="3">
    <source>
        <dbReference type="EMBL" id="CAE6433741.1"/>
    </source>
</evidence>
<evidence type="ECO:0000256" key="2">
    <source>
        <dbReference type="SAM" id="SignalP"/>
    </source>
</evidence>
<evidence type="ECO:0008006" key="5">
    <source>
        <dbReference type="Google" id="ProtNLM"/>
    </source>
</evidence>
<reference evidence="3" key="1">
    <citation type="submission" date="2021-01" db="EMBL/GenBank/DDBJ databases">
        <authorList>
            <person name="Kaushik A."/>
        </authorList>
    </citation>
    <scope>NUCLEOTIDE SEQUENCE</scope>
    <source>
        <strain evidence="3">AG6-10EEA</strain>
    </source>
</reference>
<protein>
    <recommendedName>
        <fullName evidence="5">Transmembrane protein</fullName>
    </recommendedName>
</protein>
<evidence type="ECO:0000313" key="4">
    <source>
        <dbReference type="Proteomes" id="UP000663853"/>
    </source>
</evidence>
<keyword evidence="1" id="KW-0472">Membrane</keyword>
<feature type="signal peptide" evidence="2">
    <location>
        <begin position="1"/>
        <end position="23"/>
    </location>
</feature>
<dbReference type="AlphaFoldDB" id="A0A8H2XV41"/>
<accession>A0A8H2XV41</accession>
<proteinExistence type="predicted"/>
<dbReference type="EMBL" id="CAJMXA010000511">
    <property type="protein sequence ID" value="CAE6433741.1"/>
    <property type="molecule type" value="Genomic_DNA"/>
</dbReference>
<name>A0A8H2XV41_9AGAM</name>
<feature type="transmembrane region" description="Helical" evidence="1">
    <location>
        <begin position="152"/>
        <end position="180"/>
    </location>
</feature>
<organism evidence="3 4">
    <name type="scientific">Rhizoctonia solani</name>
    <dbReference type="NCBI Taxonomy" id="456999"/>
    <lineage>
        <taxon>Eukaryota</taxon>
        <taxon>Fungi</taxon>
        <taxon>Dikarya</taxon>
        <taxon>Basidiomycota</taxon>
        <taxon>Agaricomycotina</taxon>
        <taxon>Agaricomycetes</taxon>
        <taxon>Cantharellales</taxon>
        <taxon>Ceratobasidiaceae</taxon>
        <taxon>Rhizoctonia</taxon>
    </lineage>
</organism>
<dbReference type="Proteomes" id="UP000663853">
    <property type="component" value="Unassembled WGS sequence"/>
</dbReference>
<sequence>MQTFARLLSFVTFLLSVGFIAQALPTAPTGNGIAVRDYNTPAGYDGGHGYNGGSGYTPSPVYSKDSYSNEAAPANKEGDHDPSSKLDLLALATKLHTDMEPLCKDLEAAADINAATHTVDKILIVIQAVIASCVDLKLNLDIDTKTKIAVEIMACITLIVKALAAVCVKLGVNVCLALIAKIDMCLQLLLITLNLCVDGLLVIIIPLCAKFDVSVLAALKLCNLELLIKICGLVKLVAEVTL</sequence>
<gene>
    <name evidence="3" type="ORF">RDB_LOCUS27448</name>
</gene>
<keyword evidence="1" id="KW-1133">Transmembrane helix</keyword>